<evidence type="ECO:0000256" key="2">
    <source>
        <dbReference type="ARBA" id="ARBA00001974"/>
    </source>
</evidence>
<proteinExistence type="inferred from homology"/>
<evidence type="ECO:0000313" key="16">
    <source>
        <dbReference type="Proteomes" id="UP000215086"/>
    </source>
</evidence>
<dbReference type="Proteomes" id="UP000215086">
    <property type="component" value="Chromosome"/>
</dbReference>
<keyword evidence="10" id="KW-0234">DNA repair</keyword>
<dbReference type="EC" id="4.1.99.3" evidence="4"/>
<dbReference type="Gene3D" id="1.10.579.10">
    <property type="entry name" value="DNA Cyclobutane Dipyrimidine Photolyase, subunit A, domain 3"/>
    <property type="match status" value="1"/>
</dbReference>
<dbReference type="RefSeq" id="WP_095414596.1">
    <property type="nucleotide sequence ID" value="NZ_CP018477.1"/>
</dbReference>
<dbReference type="AlphaFoldDB" id="A0A286RE25"/>
<dbReference type="InterPro" id="IPR052219">
    <property type="entry name" value="Photolyase_Class-2"/>
</dbReference>
<evidence type="ECO:0000256" key="8">
    <source>
        <dbReference type="ARBA" id="ARBA00022827"/>
    </source>
</evidence>
<feature type="domain" description="Photolyase/cryptochrome alpha/beta" evidence="14">
    <location>
        <begin position="43"/>
        <end position="175"/>
    </location>
</feature>
<dbReference type="InterPro" id="IPR036134">
    <property type="entry name" value="Crypto/Photolyase_FAD-like_sf"/>
</dbReference>
<dbReference type="Gene3D" id="3.40.50.620">
    <property type="entry name" value="HUPs"/>
    <property type="match status" value="1"/>
</dbReference>
<dbReference type="GO" id="GO:0003904">
    <property type="term" value="F:deoxyribodipyrimidine photo-lyase activity"/>
    <property type="evidence" value="ECO:0007669"/>
    <property type="project" value="UniProtKB-EC"/>
</dbReference>
<dbReference type="EMBL" id="CP018477">
    <property type="protein sequence ID" value="ASV74210.1"/>
    <property type="molecule type" value="Genomic_DNA"/>
</dbReference>
<evidence type="ECO:0000259" key="14">
    <source>
        <dbReference type="PROSITE" id="PS51645"/>
    </source>
</evidence>
<dbReference type="PANTHER" id="PTHR10211">
    <property type="entry name" value="DEOXYRIBODIPYRIMIDINE PHOTOLYASE"/>
    <property type="match status" value="1"/>
</dbReference>
<comment type="catalytic activity">
    <reaction evidence="13">
        <text>cyclobutadipyrimidine (in DNA) = 2 pyrimidine residues (in DNA).</text>
        <dbReference type="EC" id="4.1.99.3"/>
    </reaction>
</comment>
<keyword evidence="8" id="KW-0274">FAD</keyword>
<name>A0A286RE25_9BACT</name>
<evidence type="ECO:0000256" key="12">
    <source>
        <dbReference type="ARBA" id="ARBA00031671"/>
    </source>
</evidence>
<evidence type="ECO:0000256" key="10">
    <source>
        <dbReference type="ARBA" id="ARBA00023204"/>
    </source>
</evidence>
<evidence type="ECO:0000256" key="5">
    <source>
        <dbReference type="ARBA" id="ARBA00014046"/>
    </source>
</evidence>
<comment type="cofactor">
    <cofactor evidence="2">
        <name>FAD</name>
        <dbReference type="ChEBI" id="CHEBI:57692"/>
    </cofactor>
</comment>
<evidence type="ECO:0000256" key="11">
    <source>
        <dbReference type="ARBA" id="ARBA00023239"/>
    </source>
</evidence>
<evidence type="ECO:0000256" key="9">
    <source>
        <dbReference type="ARBA" id="ARBA00023125"/>
    </source>
</evidence>
<dbReference type="InterPro" id="IPR036155">
    <property type="entry name" value="Crypto/Photolyase_N_sf"/>
</dbReference>
<keyword evidence="9" id="KW-0238">DNA-binding</keyword>
<dbReference type="InterPro" id="IPR014729">
    <property type="entry name" value="Rossmann-like_a/b/a_fold"/>
</dbReference>
<keyword evidence="7" id="KW-0227">DNA damage</keyword>
<protein>
    <recommendedName>
        <fullName evidence="5">Deoxyribodipyrimidine photo-lyase</fullName>
        <ecNumber evidence="4">4.1.99.3</ecNumber>
    </recommendedName>
    <alternativeName>
        <fullName evidence="12">DNA photolyase</fullName>
    </alternativeName>
</protein>
<comment type="similarity">
    <text evidence="3">Belongs to the DNA photolyase class-2 family.</text>
</comment>
<evidence type="ECO:0000313" key="15">
    <source>
        <dbReference type="EMBL" id="ASV74210.1"/>
    </source>
</evidence>
<keyword evidence="16" id="KW-1185">Reference proteome</keyword>
<dbReference type="GO" id="GO:0000719">
    <property type="term" value="P:photoreactive repair"/>
    <property type="evidence" value="ECO:0007669"/>
    <property type="project" value="TreeGrafter"/>
</dbReference>
<reference evidence="15 16" key="1">
    <citation type="journal article" name="Front. Microbiol.">
        <title>Sugar Metabolism of the First Thermophilic Planctomycete Thermogutta terrifontis: Comparative Genomic and Transcriptomic Approaches.</title>
        <authorList>
            <person name="Elcheninov A.G."/>
            <person name="Menzel P."/>
            <person name="Gudbergsdottir S.R."/>
            <person name="Slesarev A.I."/>
            <person name="Kadnikov V.V."/>
            <person name="Krogh A."/>
            <person name="Bonch-Osmolovskaya E.A."/>
            <person name="Peng X."/>
            <person name="Kublanov I.V."/>
        </authorList>
    </citation>
    <scope>NUCLEOTIDE SEQUENCE [LARGE SCALE GENOMIC DNA]</scope>
    <source>
        <strain evidence="15 16">R1</strain>
    </source>
</reference>
<dbReference type="Gene3D" id="1.25.40.80">
    <property type="match status" value="1"/>
</dbReference>
<dbReference type="SUPFAM" id="SSF48173">
    <property type="entry name" value="Cryptochrome/photolyase FAD-binding domain"/>
    <property type="match status" value="1"/>
</dbReference>
<sequence length="530" mass="61376">MKTEHPRAREAVKSHEFPRPGHAIAVPRERIRLLRDAPIPLSRPIIYWMGVQHRLSWNFALDRAVEIAQLCQASHLLVVETPAPFQRLTARHFKFWWDAVREHSSDLSAWGRDFVAGCPHRWEVFLERLLQAASHCGALIVDDFPYHEYRELLDRLGNKAQCRVEAVDSCGLLPLAVHPRCFPTARGFRRVVQELLPYWLQHLPDPRPVGDRWQRAHHVASADWWPPFTPEEMPDLSTDSPSCDPAWVDHTVPPVRERGGSKAAHARWRHFLTHKIEHYDSQRNHPDAEATSGLSGYLHFGMISPFELVRDIFRRANESGWPERTNSPLPAAQKPIPTNWWGLPSGFAEFLDQLLVWREIGFNFCVFQRDYKSWNSLPEWARRTLTAHRRDPRPKIYTETQLACSATDDILWNAAQTELREHGRMHNYLRMLWGKKILEWSPTPESALETMIELNDRYALDGCDPNSYTGICWILGRYDRPWGPERPIFGTVRYMSTASAMRKLRVKAYLQKYGTAPGSSSEGPGLFDRL</sequence>
<evidence type="ECO:0000256" key="6">
    <source>
        <dbReference type="ARBA" id="ARBA00022630"/>
    </source>
</evidence>
<dbReference type="SUPFAM" id="SSF52425">
    <property type="entry name" value="Cryptochrome/photolyase, N-terminal domain"/>
    <property type="match status" value="1"/>
</dbReference>
<organism evidence="15 16">
    <name type="scientific">Thermogutta terrifontis</name>
    <dbReference type="NCBI Taxonomy" id="1331910"/>
    <lineage>
        <taxon>Bacteria</taxon>
        <taxon>Pseudomonadati</taxon>
        <taxon>Planctomycetota</taxon>
        <taxon>Planctomycetia</taxon>
        <taxon>Pirellulales</taxon>
        <taxon>Thermoguttaceae</taxon>
        <taxon>Thermogutta</taxon>
    </lineage>
</organism>
<evidence type="ECO:0000256" key="3">
    <source>
        <dbReference type="ARBA" id="ARBA00006409"/>
    </source>
</evidence>
<dbReference type="FunFam" id="1.10.579.10:FF:000002">
    <property type="entry name" value="Deoxyribodipyrimidine photolyase"/>
    <property type="match status" value="1"/>
</dbReference>
<comment type="cofactor">
    <cofactor evidence="1">
        <name>(6R)-5,10-methylene-5,6,7,8-tetrahydrofolate</name>
        <dbReference type="ChEBI" id="CHEBI:15636"/>
    </cofactor>
</comment>
<evidence type="ECO:0000256" key="4">
    <source>
        <dbReference type="ARBA" id="ARBA00013149"/>
    </source>
</evidence>
<dbReference type="KEGG" id="ttf:THTE_1608"/>
<dbReference type="PANTHER" id="PTHR10211:SF0">
    <property type="entry name" value="DEOXYRIBODIPYRIMIDINE PHOTO-LYASE"/>
    <property type="match status" value="1"/>
</dbReference>
<dbReference type="InterPro" id="IPR006050">
    <property type="entry name" value="DNA_photolyase_N"/>
</dbReference>
<evidence type="ECO:0000256" key="7">
    <source>
        <dbReference type="ARBA" id="ARBA00022763"/>
    </source>
</evidence>
<dbReference type="PROSITE" id="PS51645">
    <property type="entry name" value="PHR_CRY_ALPHA_BETA"/>
    <property type="match status" value="1"/>
</dbReference>
<keyword evidence="11 15" id="KW-0456">Lyase</keyword>
<dbReference type="OrthoDB" id="9772484at2"/>
<keyword evidence="6" id="KW-0285">Flavoprotein</keyword>
<accession>A0A286RE25</accession>
<dbReference type="GO" id="GO:0003677">
    <property type="term" value="F:DNA binding"/>
    <property type="evidence" value="ECO:0007669"/>
    <property type="project" value="UniProtKB-KW"/>
</dbReference>
<evidence type="ECO:0000256" key="13">
    <source>
        <dbReference type="ARBA" id="ARBA00033999"/>
    </source>
</evidence>
<evidence type="ECO:0000256" key="1">
    <source>
        <dbReference type="ARBA" id="ARBA00001932"/>
    </source>
</evidence>
<gene>
    <name evidence="15" type="ORF">THTE_1608</name>
</gene>